<dbReference type="Proteomes" id="UP000050761">
    <property type="component" value="Unassembled WGS sequence"/>
</dbReference>
<organism evidence="2">
    <name type="scientific">Heligmosomoides polygyrus</name>
    <name type="common">Parasitic roundworm</name>
    <dbReference type="NCBI Taxonomy" id="6339"/>
    <lineage>
        <taxon>Eukaryota</taxon>
        <taxon>Metazoa</taxon>
        <taxon>Ecdysozoa</taxon>
        <taxon>Nematoda</taxon>
        <taxon>Chromadorea</taxon>
        <taxon>Rhabditida</taxon>
        <taxon>Rhabditina</taxon>
        <taxon>Rhabditomorpha</taxon>
        <taxon>Strongyloidea</taxon>
        <taxon>Heligmosomidae</taxon>
        <taxon>Heligmosomoides</taxon>
    </lineage>
</organism>
<gene>
    <name evidence="2" type="ORF">HPBE_LOCUS12807</name>
</gene>
<evidence type="ECO:0000313" key="3">
    <source>
        <dbReference type="Proteomes" id="UP000050761"/>
    </source>
</evidence>
<keyword evidence="1" id="KW-0812">Transmembrane</keyword>
<dbReference type="InterPro" id="IPR053220">
    <property type="entry name" value="Nematode_rcpt-like_serp_H"/>
</dbReference>
<evidence type="ECO:0000313" key="2">
    <source>
        <dbReference type="EMBL" id="VDO93708.1"/>
    </source>
</evidence>
<feature type="transmembrane region" description="Helical" evidence="1">
    <location>
        <begin position="65"/>
        <end position="90"/>
    </location>
</feature>
<keyword evidence="1" id="KW-0472">Membrane</keyword>
<accession>A0A3P8CZZ2</accession>
<feature type="transmembrane region" description="Helical" evidence="1">
    <location>
        <begin position="110"/>
        <end position="131"/>
    </location>
</feature>
<keyword evidence="1" id="KW-1133">Transmembrane helix</keyword>
<dbReference type="PANTHER" id="PTHR22941">
    <property type="entry name" value="SERPENTINE RECEPTOR"/>
    <property type="match status" value="1"/>
</dbReference>
<reference evidence="4" key="2">
    <citation type="submission" date="2019-09" db="UniProtKB">
        <authorList>
            <consortium name="WormBaseParasite"/>
        </authorList>
    </citation>
    <scope>IDENTIFICATION</scope>
</reference>
<keyword evidence="3" id="KW-1185">Reference proteome</keyword>
<feature type="transmembrane region" description="Helical" evidence="1">
    <location>
        <begin position="193"/>
        <end position="216"/>
    </location>
</feature>
<feature type="transmembrane region" description="Helical" evidence="1">
    <location>
        <begin position="237"/>
        <end position="265"/>
    </location>
</feature>
<feature type="transmembrane region" description="Helical" evidence="1">
    <location>
        <begin position="277"/>
        <end position="299"/>
    </location>
</feature>
<feature type="transmembrane region" description="Helical" evidence="1">
    <location>
        <begin position="151"/>
        <end position="173"/>
    </location>
</feature>
<dbReference type="OrthoDB" id="5843072at2759"/>
<dbReference type="PANTHER" id="PTHR22941:SF26">
    <property type="entry name" value="SERPENTINE RECEPTOR, CLASS H"/>
    <property type="match status" value="1"/>
</dbReference>
<dbReference type="Pfam" id="PF10318">
    <property type="entry name" value="7TM_GPCR_Srh"/>
    <property type="match status" value="2"/>
</dbReference>
<evidence type="ECO:0000313" key="4">
    <source>
        <dbReference type="WBParaSite" id="HPBE_0001280601-mRNA-1"/>
    </source>
</evidence>
<feature type="transmembrane region" description="Helical" evidence="1">
    <location>
        <begin position="35"/>
        <end position="53"/>
    </location>
</feature>
<protein>
    <submittedName>
        <fullName evidence="4">Serpentine Receptor, class H</fullName>
    </submittedName>
</protein>
<evidence type="ECO:0000256" key="1">
    <source>
        <dbReference type="SAM" id="Phobius"/>
    </source>
</evidence>
<dbReference type="AlphaFoldDB" id="A0A3P8CZZ2"/>
<dbReference type="InterPro" id="IPR019422">
    <property type="entry name" value="7TM_GPCR_serpentine_rcpt_Srh"/>
</dbReference>
<dbReference type="WBParaSite" id="HPBE_0001280601-mRNA-1">
    <property type="protein sequence ID" value="HPBE_0001280601-mRNA-1"/>
    <property type="gene ID" value="HPBE_0001280601"/>
</dbReference>
<name>A0A3P8CZZ2_HELPZ</name>
<reference evidence="2 3" key="1">
    <citation type="submission" date="2018-11" db="EMBL/GenBank/DDBJ databases">
        <authorList>
            <consortium name="Pathogen Informatics"/>
        </authorList>
    </citation>
    <scope>NUCLEOTIDE SEQUENCE [LARGE SCALE GENOMIC DNA]</scope>
</reference>
<dbReference type="EMBL" id="UZAH01027647">
    <property type="protein sequence ID" value="VDO93708.1"/>
    <property type="molecule type" value="Genomic_DNA"/>
</dbReference>
<sequence length="335" mass="39120">MQNSVCRVKYRENLSGMIECHFDERPVAYITSMRVLSAISLPVNLFGIYCIVYKSPPFMKEYSRLLLIYQILSTLCDSWANLVYIPITFFPFPIIYHVGLLLPHVSMPYAYMHIVWLCLVVTTMGAVAQLFMFRWQHMLTANHPLKLRKRVIYIICLGQFILFNGALIQFTCVADMDHLQGVQYFNMDDVRRFFLITGIEGTALIIATLGFVYLTFRNFHFTNVSQKTIKLQKTYQISLILQVQSVILFFFPFFFVFMLPLSFFIRLPKDLKVSLVITNVIMCFISIHGLLSTMIMILVNKPYRRFVLDLIRRCILVCLGDKWLSRLQISQVCNI</sequence>
<proteinExistence type="predicted"/>